<accession>A0ABS0AKW0</accession>
<evidence type="ECO:0000256" key="3">
    <source>
        <dbReference type="ARBA" id="ARBA00022630"/>
    </source>
</evidence>
<feature type="transmembrane region" description="Helical" evidence="9">
    <location>
        <begin position="64"/>
        <end position="82"/>
    </location>
</feature>
<feature type="transmembrane region" description="Helical" evidence="9">
    <location>
        <begin position="207"/>
        <end position="224"/>
    </location>
</feature>
<feature type="transmembrane region" description="Helical" evidence="9">
    <location>
        <begin position="133"/>
        <end position="164"/>
    </location>
</feature>
<dbReference type="InterPro" id="IPR004338">
    <property type="entry name" value="NqrB/RnfD"/>
</dbReference>
<gene>
    <name evidence="10" type="ORF">Y5W_00058</name>
</gene>
<keyword evidence="6" id="KW-1278">Translocase</keyword>
<keyword evidence="8 9" id="KW-0472">Membrane</keyword>
<evidence type="ECO:0000256" key="8">
    <source>
        <dbReference type="ARBA" id="ARBA00023136"/>
    </source>
</evidence>
<name>A0ABS0AKW0_9GAMM</name>
<evidence type="ECO:0000256" key="9">
    <source>
        <dbReference type="SAM" id="Phobius"/>
    </source>
</evidence>
<evidence type="ECO:0000313" key="11">
    <source>
        <dbReference type="Proteomes" id="UP000662703"/>
    </source>
</evidence>
<feature type="transmembrane region" description="Helical" evidence="9">
    <location>
        <begin position="176"/>
        <end position="195"/>
    </location>
</feature>
<keyword evidence="11" id="KW-1185">Reference proteome</keyword>
<evidence type="ECO:0000313" key="10">
    <source>
        <dbReference type="EMBL" id="MBF5054764.1"/>
    </source>
</evidence>
<keyword evidence="3" id="KW-0285">Flavoprotein</keyword>
<feature type="transmembrane region" description="Helical" evidence="9">
    <location>
        <begin position="230"/>
        <end position="251"/>
    </location>
</feature>
<reference evidence="10 11" key="1">
    <citation type="submission" date="2012-09" db="EMBL/GenBank/DDBJ databases">
        <title>Genome Sequence of alkane-degrading Bacterium Alcanivorax sp. 521-1.</title>
        <authorList>
            <person name="Lai Q."/>
            <person name="Shao Z."/>
        </authorList>
    </citation>
    <scope>NUCLEOTIDE SEQUENCE [LARGE SCALE GENOMIC DNA]</scope>
    <source>
        <strain evidence="10 11">521-1</strain>
    </source>
</reference>
<keyword evidence="7 9" id="KW-1133">Transmembrane helix</keyword>
<evidence type="ECO:0000256" key="2">
    <source>
        <dbReference type="ARBA" id="ARBA00022553"/>
    </source>
</evidence>
<dbReference type="PANTHER" id="PTHR30578">
    <property type="entry name" value="ELECTRON TRANSPORT COMPLEX PROTEIN RNFD"/>
    <property type="match status" value="1"/>
</dbReference>
<evidence type="ECO:0000256" key="6">
    <source>
        <dbReference type="ARBA" id="ARBA00022967"/>
    </source>
</evidence>
<organism evidence="10 11">
    <name type="scientific">Alloalcanivorax profundimaris</name>
    <dbReference type="NCBI Taxonomy" id="2735259"/>
    <lineage>
        <taxon>Bacteria</taxon>
        <taxon>Pseudomonadati</taxon>
        <taxon>Pseudomonadota</taxon>
        <taxon>Gammaproteobacteria</taxon>
        <taxon>Oceanospirillales</taxon>
        <taxon>Alcanivoracaceae</taxon>
        <taxon>Alloalcanivorax</taxon>
    </lineage>
</organism>
<keyword evidence="4" id="KW-0288">FMN</keyword>
<dbReference type="RefSeq" id="WP_194863746.1">
    <property type="nucleotide sequence ID" value="NZ_ARXX01000001.1"/>
</dbReference>
<keyword evidence="5 9" id="KW-0812">Transmembrane</keyword>
<dbReference type="PANTHER" id="PTHR30578:SF1">
    <property type="entry name" value="NA(+)-TRANSLOCATING NADH-QUINONE REDUCTASE SUBUNIT B"/>
    <property type="match status" value="1"/>
</dbReference>
<evidence type="ECO:0000256" key="5">
    <source>
        <dbReference type="ARBA" id="ARBA00022692"/>
    </source>
</evidence>
<feature type="transmembrane region" description="Helical" evidence="9">
    <location>
        <begin position="12"/>
        <end position="32"/>
    </location>
</feature>
<keyword evidence="1" id="KW-0813">Transport</keyword>
<dbReference type="EMBL" id="ARXX01000001">
    <property type="protein sequence ID" value="MBF5054764.1"/>
    <property type="molecule type" value="Genomic_DNA"/>
</dbReference>
<evidence type="ECO:0000256" key="7">
    <source>
        <dbReference type="ARBA" id="ARBA00022989"/>
    </source>
</evidence>
<dbReference type="Pfam" id="PF03116">
    <property type="entry name" value="NQR2_RnfD_RnfE"/>
    <property type="match status" value="2"/>
</dbReference>
<proteinExistence type="predicted"/>
<protein>
    <submittedName>
        <fullName evidence="10">Na(+)-translocating NADH-quinone reductase subunit B</fullName>
    </submittedName>
</protein>
<sequence length="261" mass="26587">MRGGVWHRDTLAWLIVAATLPAAAGVIGGFGAAALKPMVWTLLTALGWQLLFLWARAQPVSPTAVATAMAVGVLAAGDYQAWQMVLAASFGIVLGEQIFGGWGRNVVNPAVATLAFLYFAFPETTVPAGGALLALAVVPGALMLLVTGVLAGSLLIAALLGVAAAALALDLPPEAVLSRGTVLFGLVFLVGDPVASSATRPGRWFQGALAGVLLVLFGVHDGAFDGPRAVVLATLVASLFAPLIDATVIAATMRAWRSPDA</sequence>
<keyword evidence="2" id="KW-0597">Phosphoprotein</keyword>
<comment type="caution">
    <text evidence="10">The sequence shown here is derived from an EMBL/GenBank/DDBJ whole genome shotgun (WGS) entry which is preliminary data.</text>
</comment>
<dbReference type="Proteomes" id="UP000662703">
    <property type="component" value="Unassembled WGS sequence"/>
</dbReference>
<evidence type="ECO:0000256" key="1">
    <source>
        <dbReference type="ARBA" id="ARBA00022448"/>
    </source>
</evidence>
<evidence type="ECO:0000256" key="4">
    <source>
        <dbReference type="ARBA" id="ARBA00022643"/>
    </source>
</evidence>